<evidence type="ECO:0000313" key="2">
    <source>
        <dbReference type="EMBL" id="SCG37072.1"/>
    </source>
</evidence>
<accession>A0A1C5GTE8</accession>
<feature type="region of interest" description="Disordered" evidence="1">
    <location>
        <begin position="66"/>
        <end position="139"/>
    </location>
</feature>
<name>A0A1C5GTE8_9ACTN</name>
<organism evidence="2 3">
    <name type="scientific">Micromonospora humi</name>
    <dbReference type="NCBI Taxonomy" id="745366"/>
    <lineage>
        <taxon>Bacteria</taxon>
        <taxon>Bacillati</taxon>
        <taxon>Actinomycetota</taxon>
        <taxon>Actinomycetes</taxon>
        <taxon>Micromonosporales</taxon>
        <taxon>Micromonosporaceae</taxon>
        <taxon>Micromonospora</taxon>
    </lineage>
</organism>
<evidence type="ECO:0000313" key="3">
    <source>
        <dbReference type="Proteomes" id="UP000199360"/>
    </source>
</evidence>
<dbReference type="OrthoDB" id="3295129at2"/>
<dbReference type="RefSeq" id="WP_091056368.1">
    <property type="nucleotide sequence ID" value="NZ_FMDM01000001.1"/>
</dbReference>
<proteinExistence type="predicted"/>
<keyword evidence="3" id="KW-1185">Reference proteome</keyword>
<feature type="compositionally biased region" description="Low complexity" evidence="1">
    <location>
        <begin position="66"/>
        <end position="96"/>
    </location>
</feature>
<reference evidence="3" key="1">
    <citation type="submission" date="2016-06" db="EMBL/GenBank/DDBJ databases">
        <authorList>
            <person name="Varghese N."/>
            <person name="Submissions Spin"/>
        </authorList>
    </citation>
    <scope>NUCLEOTIDE SEQUENCE [LARGE SCALE GENOMIC DNA]</scope>
    <source>
        <strain evidence="3">DSM 45647</strain>
    </source>
</reference>
<protein>
    <submittedName>
        <fullName evidence="2">Uncharacterized protein</fullName>
    </submittedName>
</protein>
<sequence length="139" mass="13496">MSASTTDRVADRPAEVTDPLLWDLSAAVADTHQPDAQRACASPSCAGVAWPCPAWNAAQAGLTIARAGSPGTRTGATGPRTAVTPAGPAATWAGSPVARAGSPATDPTAPGVATDSSASGGPTDPGRPTADTHLTATAA</sequence>
<dbReference type="STRING" id="745366.GA0070213_101537"/>
<dbReference type="AlphaFoldDB" id="A0A1C5GTE8"/>
<dbReference type="Proteomes" id="UP000199360">
    <property type="component" value="Unassembled WGS sequence"/>
</dbReference>
<dbReference type="EMBL" id="FMDM01000001">
    <property type="protein sequence ID" value="SCG37072.1"/>
    <property type="molecule type" value="Genomic_DNA"/>
</dbReference>
<gene>
    <name evidence="2" type="ORF">GA0070213_101537</name>
</gene>
<evidence type="ECO:0000256" key="1">
    <source>
        <dbReference type="SAM" id="MobiDB-lite"/>
    </source>
</evidence>